<protein>
    <submittedName>
        <fullName evidence="2">Uncharacterized protein</fullName>
    </submittedName>
</protein>
<evidence type="ECO:0000313" key="2">
    <source>
        <dbReference type="EMBL" id="MBM7632687.1"/>
    </source>
</evidence>
<comment type="caution">
    <text evidence="2">The sequence shown here is derived from an EMBL/GenBank/DDBJ whole genome shotgun (WGS) entry which is preliminary data.</text>
</comment>
<proteinExistence type="predicted"/>
<keyword evidence="1" id="KW-0812">Transmembrane</keyword>
<dbReference type="Proteomes" id="UP000741863">
    <property type="component" value="Unassembled WGS sequence"/>
</dbReference>
<feature type="transmembrane region" description="Helical" evidence="1">
    <location>
        <begin position="16"/>
        <end position="36"/>
    </location>
</feature>
<accession>A0ABS2PBK5</accession>
<dbReference type="EMBL" id="JAFBEC010000004">
    <property type="protein sequence ID" value="MBM7632687.1"/>
    <property type="molecule type" value="Genomic_DNA"/>
</dbReference>
<evidence type="ECO:0000313" key="3">
    <source>
        <dbReference type="Proteomes" id="UP000741863"/>
    </source>
</evidence>
<name>A0ABS2PBK5_9BACL</name>
<keyword evidence="1" id="KW-0472">Membrane</keyword>
<organism evidence="2 3">
    <name type="scientific">Geomicrobium sediminis</name>
    <dbReference type="NCBI Taxonomy" id="1347788"/>
    <lineage>
        <taxon>Bacteria</taxon>
        <taxon>Bacillati</taxon>
        <taxon>Bacillota</taxon>
        <taxon>Bacilli</taxon>
        <taxon>Bacillales</taxon>
        <taxon>Geomicrobium</taxon>
    </lineage>
</organism>
<sequence>MKRMQSFIRRTSIEEWAILVLFFVAVIAMLTVANIGF</sequence>
<reference evidence="2 3" key="1">
    <citation type="submission" date="2021-01" db="EMBL/GenBank/DDBJ databases">
        <title>Genomic Encyclopedia of Type Strains, Phase IV (KMG-IV): sequencing the most valuable type-strain genomes for metagenomic binning, comparative biology and taxonomic classification.</title>
        <authorList>
            <person name="Goeker M."/>
        </authorList>
    </citation>
    <scope>NUCLEOTIDE SEQUENCE [LARGE SCALE GENOMIC DNA]</scope>
    <source>
        <strain evidence="2 3">DSM 25540</strain>
    </source>
</reference>
<keyword evidence="1" id="KW-1133">Transmembrane helix</keyword>
<gene>
    <name evidence="2" type="ORF">JOD17_001781</name>
</gene>
<evidence type="ECO:0000256" key="1">
    <source>
        <dbReference type="SAM" id="Phobius"/>
    </source>
</evidence>
<keyword evidence="3" id="KW-1185">Reference proteome</keyword>